<dbReference type="Pfam" id="PF07386">
    <property type="entry name" value="DUF1499"/>
    <property type="match status" value="1"/>
</dbReference>
<accession>A0A7S2XNU8</accession>
<feature type="chain" id="PRO_5030934471" description="DUF1499 domain-containing protein" evidence="1">
    <location>
        <begin position="25"/>
        <end position="194"/>
    </location>
</feature>
<dbReference type="PANTHER" id="PTHR34801:SF6">
    <property type="entry name" value="SLL1620 PROTEIN"/>
    <property type="match status" value="1"/>
</dbReference>
<name>A0A7S2XNU8_9STRA</name>
<keyword evidence="1" id="KW-0732">Signal</keyword>
<gene>
    <name evidence="2" type="ORF">ASEP1449_LOCUS9625</name>
</gene>
<sequence length="194" mass="20219">MMMMMNRSLALFAVLATVATVTSGYSTTSRRNAFCKIATTGAAALVVSGSSNIGVANALEMCPVKSENCVTTTWTAPSGMSKADAASALKDALNAYPQEGQGDVDGGGWTLVEDNLSSSAGTARVEYRSSGKKFFAKAFNGGKPFVDDLNIELANDGSSIQLRSASRIGESDFGVNKKRIEYLAAAMKAKGFGV</sequence>
<evidence type="ECO:0000256" key="1">
    <source>
        <dbReference type="SAM" id="SignalP"/>
    </source>
</evidence>
<reference evidence="2" key="1">
    <citation type="submission" date="2021-01" db="EMBL/GenBank/DDBJ databases">
        <authorList>
            <person name="Corre E."/>
            <person name="Pelletier E."/>
            <person name="Niang G."/>
            <person name="Scheremetjew M."/>
            <person name="Finn R."/>
            <person name="Kale V."/>
            <person name="Holt S."/>
            <person name="Cochrane G."/>
            <person name="Meng A."/>
            <person name="Brown T."/>
            <person name="Cohen L."/>
        </authorList>
    </citation>
    <scope>NUCLEOTIDE SEQUENCE</scope>
    <source>
        <strain evidence="2">CCMP2084</strain>
    </source>
</reference>
<dbReference type="InterPro" id="IPR010865">
    <property type="entry name" value="DUF1499"/>
</dbReference>
<protein>
    <recommendedName>
        <fullName evidence="3">DUF1499 domain-containing protein</fullName>
    </recommendedName>
</protein>
<dbReference type="PANTHER" id="PTHR34801">
    <property type="entry name" value="EXPRESSED PROTEIN"/>
    <property type="match status" value="1"/>
</dbReference>
<proteinExistence type="predicted"/>
<evidence type="ECO:0000313" key="2">
    <source>
        <dbReference type="EMBL" id="CAD9817793.1"/>
    </source>
</evidence>
<dbReference type="AlphaFoldDB" id="A0A7S2XNU8"/>
<feature type="signal peptide" evidence="1">
    <location>
        <begin position="1"/>
        <end position="24"/>
    </location>
</feature>
<organism evidence="2">
    <name type="scientific">Attheya septentrionalis</name>
    <dbReference type="NCBI Taxonomy" id="420275"/>
    <lineage>
        <taxon>Eukaryota</taxon>
        <taxon>Sar</taxon>
        <taxon>Stramenopiles</taxon>
        <taxon>Ochrophyta</taxon>
        <taxon>Bacillariophyta</taxon>
        <taxon>Coscinodiscophyceae</taxon>
        <taxon>Chaetocerotophycidae</taxon>
        <taxon>Chaetocerotales</taxon>
        <taxon>Attheyaceae</taxon>
        <taxon>Attheya</taxon>
    </lineage>
</organism>
<dbReference type="EMBL" id="HBHQ01014443">
    <property type="protein sequence ID" value="CAD9817793.1"/>
    <property type="molecule type" value="Transcribed_RNA"/>
</dbReference>
<evidence type="ECO:0008006" key="3">
    <source>
        <dbReference type="Google" id="ProtNLM"/>
    </source>
</evidence>